<evidence type="ECO:0000256" key="10">
    <source>
        <dbReference type="SAM" id="MobiDB-lite"/>
    </source>
</evidence>
<proteinExistence type="predicted"/>
<evidence type="ECO:0000256" key="8">
    <source>
        <dbReference type="PROSITE-ProRule" id="PRU00042"/>
    </source>
</evidence>
<feature type="region of interest" description="Disordered" evidence="10">
    <location>
        <begin position="93"/>
        <end position="130"/>
    </location>
</feature>
<feature type="domain" description="C2H2-type" evidence="11">
    <location>
        <begin position="399"/>
        <end position="422"/>
    </location>
</feature>
<feature type="domain" description="THAP-type" evidence="12">
    <location>
        <begin position="1"/>
        <end position="86"/>
    </location>
</feature>
<dbReference type="EMBL" id="CAKOGL010000001">
    <property type="protein sequence ID" value="CAH2083753.1"/>
    <property type="molecule type" value="Genomic_DNA"/>
</dbReference>
<evidence type="ECO:0000259" key="12">
    <source>
        <dbReference type="PROSITE" id="PS50950"/>
    </source>
</evidence>
<dbReference type="PANTHER" id="PTHR16515:SF49">
    <property type="entry name" value="GASTRULA ZINC FINGER PROTEIN XLCGF49.1-LIKE-RELATED"/>
    <property type="match status" value="1"/>
</dbReference>
<dbReference type="GO" id="GO:0010468">
    <property type="term" value="P:regulation of gene expression"/>
    <property type="evidence" value="ECO:0007669"/>
    <property type="project" value="TreeGrafter"/>
</dbReference>
<dbReference type="Proteomes" id="UP001153954">
    <property type="component" value="Unassembled WGS sequence"/>
</dbReference>
<evidence type="ECO:0000313" key="14">
    <source>
        <dbReference type="Proteomes" id="UP001153954"/>
    </source>
</evidence>
<evidence type="ECO:0000256" key="9">
    <source>
        <dbReference type="PROSITE-ProRule" id="PRU00309"/>
    </source>
</evidence>
<dbReference type="InterPro" id="IPR013087">
    <property type="entry name" value="Znf_C2H2_type"/>
</dbReference>
<dbReference type="SUPFAM" id="SSF57716">
    <property type="entry name" value="Glucocorticoid receptor-like (DNA-binding domain)"/>
    <property type="match status" value="1"/>
</dbReference>
<dbReference type="PANTHER" id="PTHR16515">
    <property type="entry name" value="PR DOMAIN ZINC FINGER PROTEIN"/>
    <property type="match status" value="1"/>
</dbReference>
<dbReference type="InterPro" id="IPR036236">
    <property type="entry name" value="Znf_C2H2_sf"/>
</dbReference>
<sequence length="561" mass="66246">MGGTRYCCVVGCKNTQSRNRELSFYSFPTRSWEIKKREEWIKAVRRITIDNKPWQPSKNTRICSAHFVGGKQSNIENSPAYVPTIFPPVYKKKGKSQQTLARHQRLLKRKERMSTSTTPKPQEKKNTASDIETEIDISNVELQIKEEREDPEDNLEIEIEIPSLKLNMVMEHEDEIQEIIKIEENNFQCQICLSVGRRMFPLEEYKEIYKKLLFDNYQDRNDVSLSTLTTVVFSDSNPETIYLIEADKQTDQLNSETDTDNPEANELLIERKIVERKPKFKVIEGVEIFKRLDYDLNDLREVLDERRNEESYKRSRFKCSTCILSFDDENELNEHNRECHDEKNGTHVCDICQCRFSERTQLVSHSRSHFSEFYCRLCSYRCSSEENRDRHGRTHGRPTECLECGQLFGNHCQFNHHYKKSHETFACDHCGLTFKMKLSLVEHISKRHKKSKHKICDKGFHGPTSESAYCEECDLQFTDIYRYKLHLANSVKHKPKQTVRFPCPECLKGFATKSNLKNHYESFHLKLIKFKCVDCDKYFGRNTDLTRHRRKCHDNVRPPKN</sequence>
<evidence type="ECO:0000256" key="3">
    <source>
        <dbReference type="ARBA" id="ARBA00022737"/>
    </source>
</evidence>
<comment type="subcellular location">
    <subcellularLocation>
        <location evidence="1">Nucleus</location>
    </subcellularLocation>
</comment>
<feature type="domain" description="C2H2-type" evidence="11">
    <location>
        <begin position="425"/>
        <end position="453"/>
    </location>
</feature>
<dbReference type="PROSITE" id="PS00028">
    <property type="entry name" value="ZINC_FINGER_C2H2_1"/>
    <property type="match status" value="7"/>
</dbReference>
<evidence type="ECO:0000313" key="13">
    <source>
        <dbReference type="EMBL" id="CAH2083753.1"/>
    </source>
</evidence>
<gene>
    <name evidence="13" type="ORF">EEDITHA_LOCUS393</name>
</gene>
<dbReference type="PROSITE" id="PS50950">
    <property type="entry name" value="ZF_THAP"/>
    <property type="match status" value="1"/>
</dbReference>
<evidence type="ECO:0000256" key="1">
    <source>
        <dbReference type="ARBA" id="ARBA00004123"/>
    </source>
</evidence>
<feature type="domain" description="C2H2-type" evidence="11">
    <location>
        <begin position="347"/>
        <end position="374"/>
    </location>
</feature>
<keyword evidence="3" id="KW-0677">Repeat</keyword>
<evidence type="ECO:0000256" key="5">
    <source>
        <dbReference type="ARBA" id="ARBA00022833"/>
    </source>
</evidence>
<dbReference type="Pfam" id="PF00096">
    <property type="entry name" value="zf-C2H2"/>
    <property type="match status" value="2"/>
</dbReference>
<organism evidence="13 14">
    <name type="scientific">Euphydryas editha</name>
    <name type="common">Edith's checkerspot</name>
    <dbReference type="NCBI Taxonomy" id="104508"/>
    <lineage>
        <taxon>Eukaryota</taxon>
        <taxon>Metazoa</taxon>
        <taxon>Ecdysozoa</taxon>
        <taxon>Arthropoda</taxon>
        <taxon>Hexapoda</taxon>
        <taxon>Insecta</taxon>
        <taxon>Pterygota</taxon>
        <taxon>Neoptera</taxon>
        <taxon>Endopterygota</taxon>
        <taxon>Lepidoptera</taxon>
        <taxon>Glossata</taxon>
        <taxon>Ditrysia</taxon>
        <taxon>Papilionoidea</taxon>
        <taxon>Nymphalidae</taxon>
        <taxon>Nymphalinae</taxon>
        <taxon>Euphydryas</taxon>
    </lineage>
</organism>
<dbReference type="Gene3D" id="3.30.160.60">
    <property type="entry name" value="Classic Zinc Finger"/>
    <property type="match status" value="2"/>
</dbReference>
<name>A0AAU9TB25_EUPED</name>
<dbReference type="PROSITE" id="PS50157">
    <property type="entry name" value="ZINC_FINGER_C2H2_2"/>
    <property type="match status" value="6"/>
</dbReference>
<dbReference type="SUPFAM" id="SSF57667">
    <property type="entry name" value="beta-beta-alpha zinc fingers"/>
    <property type="match status" value="2"/>
</dbReference>
<feature type="domain" description="C2H2-type" evidence="11">
    <location>
        <begin position="530"/>
        <end position="558"/>
    </location>
</feature>
<dbReference type="GO" id="GO:0005634">
    <property type="term" value="C:nucleus"/>
    <property type="evidence" value="ECO:0007669"/>
    <property type="project" value="UniProtKB-SubCell"/>
</dbReference>
<reference evidence="13" key="1">
    <citation type="submission" date="2022-03" db="EMBL/GenBank/DDBJ databases">
        <authorList>
            <person name="Tunstrom K."/>
        </authorList>
    </citation>
    <scope>NUCLEOTIDE SEQUENCE</scope>
</reference>
<feature type="domain" description="C2H2-type" evidence="11">
    <location>
        <begin position="317"/>
        <end position="345"/>
    </location>
</feature>
<dbReference type="SMART" id="SM00355">
    <property type="entry name" value="ZnF_C2H2"/>
    <property type="match status" value="8"/>
</dbReference>
<comment type="caution">
    <text evidence="13">The sequence shown here is derived from an EMBL/GenBank/DDBJ whole genome shotgun (WGS) entry which is preliminary data.</text>
</comment>
<evidence type="ECO:0000256" key="4">
    <source>
        <dbReference type="ARBA" id="ARBA00022771"/>
    </source>
</evidence>
<keyword evidence="2" id="KW-0479">Metal-binding</keyword>
<dbReference type="SMART" id="SM00980">
    <property type="entry name" value="THAP"/>
    <property type="match status" value="1"/>
</dbReference>
<feature type="domain" description="C2H2-type" evidence="11">
    <location>
        <begin position="501"/>
        <end position="524"/>
    </location>
</feature>
<keyword evidence="5" id="KW-0862">Zinc</keyword>
<keyword evidence="4 8" id="KW-0863">Zinc-finger</keyword>
<feature type="compositionally biased region" description="Basic residues" evidence="10">
    <location>
        <begin position="102"/>
        <end position="111"/>
    </location>
</feature>
<evidence type="ECO:0000259" key="11">
    <source>
        <dbReference type="PROSITE" id="PS50157"/>
    </source>
</evidence>
<keyword evidence="7" id="KW-0539">Nucleus</keyword>
<dbReference type="GO" id="GO:0008270">
    <property type="term" value="F:zinc ion binding"/>
    <property type="evidence" value="ECO:0007669"/>
    <property type="project" value="UniProtKB-KW"/>
</dbReference>
<accession>A0AAU9TB25</accession>
<dbReference type="InterPro" id="IPR050331">
    <property type="entry name" value="Zinc_finger"/>
</dbReference>
<keyword evidence="6 9" id="KW-0238">DNA-binding</keyword>
<evidence type="ECO:0000256" key="6">
    <source>
        <dbReference type="ARBA" id="ARBA00023125"/>
    </source>
</evidence>
<dbReference type="InterPro" id="IPR006612">
    <property type="entry name" value="THAP_Znf"/>
</dbReference>
<keyword evidence="14" id="KW-1185">Reference proteome</keyword>
<evidence type="ECO:0000256" key="7">
    <source>
        <dbReference type="ARBA" id="ARBA00023242"/>
    </source>
</evidence>
<dbReference type="AlphaFoldDB" id="A0AAU9TB25"/>
<evidence type="ECO:0000256" key="2">
    <source>
        <dbReference type="ARBA" id="ARBA00022723"/>
    </source>
</evidence>
<protein>
    <submittedName>
        <fullName evidence="13">Uncharacterized protein</fullName>
    </submittedName>
</protein>
<dbReference type="GO" id="GO:0003677">
    <property type="term" value="F:DNA binding"/>
    <property type="evidence" value="ECO:0007669"/>
    <property type="project" value="UniProtKB-UniRule"/>
</dbReference>